<feature type="chain" id="PRO_5047247857" evidence="1">
    <location>
        <begin position="20"/>
        <end position="249"/>
    </location>
</feature>
<feature type="domain" description="SGNH hydrolase-type esterase" evidence="2">
    <location>
        <begin position="35"/>
        <end position="208"/>
    </location>
</feature>
<dbReference type="Gene3D" id="3.40.50.1110">
    <property type="entry name" value="SGNH hydrolase"/>
    <property type="match status" value="1"/>
</dbReference>
<keyword evidence="3" id="KW-0378">Hydrolase</keyword>
<name>A0ABR4J0P1_9EURO</name>
<dbReference type="GO" id="GO:0016787">
    <property type="term" value="F:hydrolase activity"/>
    <property type="evidence" value="ECO:0007669"/>
    <property type="project" value="UniProtKB-KW"/>
</dbReference>
<keyword evidence="4" id="KW-1185">Reference proteome</keyword>
<dbReference type="Proteomes" id="UP001610446">
    <property type="component" value="Unassembled WGS sequence"/>
</dbReference>
<evidence type="ECO:0000313" key="4">
    <source>
        <dbReference type="Proteomes" id="UP001610446"/>
    </source>
</evidence>
<gene>
    <name evidence="3" type="ORF">BJY01DRAFT_259900</name>
</gene>
<dbReference type="InterPro" id="IPR013830">
    <property type="entry name" value="SGNH_hydro"/>
</dbReference>
<evidence type="ECO:0000256" key="1">
    <source>
        <dbReference type="SAM" id="SignalP"/>
    </source>
</evidence>
<reference evidence="3 4" key="1">
    <citation type="submission" date="2024-07" db="EMBL/GenBank/DDBJ databases">
        <title>Section-level genome sequencing and comparative genomics of Aspergillus sections Usti and Cavernicolus.</title>
        <authorList>
            <consortium name="Lawrence Berkeley National Laboratory"/>
            <person name="Nybo J.L."/>
            <person name="Vesth T.C."/>
            <person name="Theobald S."/>
            <person name="Frisvad J.C."/>
            <person name="Larsen T.O."/>
            <person name="Kjaerboelling I."/>
            <person name="Rothschild-Mancinelli K."/>
            <person name="Lyhne E.K."/>
            <person name="Kogle M.E."/>
            <person name="Barry K."/>
            <person name="Clum A."/>
            <person name="Na H."/>
            <person name="Ledsgaard L."/>
            <person name="Lin J."/>
            <person name="Lipzen A."/>
            <person name="Kuo A."/>
            <person name="Riley R."/>
            <person name="Mondo S."/>
            <person name="Labutti K."/>
            <person name="Haridas S."/>
            <person name="Pangalinan J."/>
            <person name="Salamov A.A."/>
            <person name="Simmons B.A."/>
            <person name="Magnuson J.K."/>
            <person name="Chen J."/>
            <person name="Drula E."/>
            <person name="Henrissat B."/>
            <person name="Wiebenga A."/>
            <person name="Lubbers R.J."/>
            <person name="Gomes A.C."/>
            <person name="Makela M.R."/>
            <person name="Stajich J."/>
            <person name="Grigoriev I.V."/>
            <person name="Mortensen U.H."/>
            <person name="De Vries R.P."/>
            <person name="Baker S.E."/>
            <person name="Andersen M.R."/>
        </authorList>
    </citation>
    <scope>NUCLEOTIDE SEQUENCE [LARGE SCALE GENOMIC DNA]</scope>
    <source>
        <strain evidence="3 4">CBS 123904</strain>
    </source>
</reference>
<organism evidence="3 4">
    <name type="scientific">Aspergillus pseudoustus</name>
    <dbReference type="NCBI Taxonomy" id="1810923"/>
    <lineage>
        <taxon>Eukaryota</taxon>
        <taxon>Fungi</taxon>
        <taxon>Dikarya</taxon>
        <taxon>Ascomycota</taxon>
        <taxon>Pezizomycotina</taxon>
        <taxon>Eurotiomycetes</taxon>
        <taxon>Eurotiomycetidae</taxon>
        <taxon>Eurotiales</taxon>
        <taxon>Aspergillaceae</taxon>
        <taxon>Aspergillus</taxon>
        <taxon>Aspergillus subgen. Nidulantes</taxon>
    </lineage>
</organism>
<dbReference type="PANTHER" id="PTHR43695:SF2">
    <property type="entry name" value="PUTATIVE (AFU_ORTHOLOGUE AFUA_2G17250)-RELATED"/>
    <property type="match status" value="1"/>
</dbReference>
<evidence type="ECO:0000313" key="3">
    <source>
        <dbReference type="EMBL" id="KAL2833471.1"/>
    </source>
</evidence>
<dbReference type="PANTHER" id="PTHR43695">
    <property type="entry name" value="PUTATIVE (AFU_ORTHOLOGUE AFUA_2G17250)-RELATED"/>
    <property type="match status" value="1"/>
</dbReference>
<protein>
    <submittedName>
        <fullName evidence="3">SGNH hydrolase-type esterase domain-containing protein</fullName>
    </submittedName>
</protein>
<dbReference type="CDD" id="cd01821">
    <property type="entry name" value="Rhamnogalacturan_acetylesterase_like"/>
    <property type="match status" value="1"/>
</dbReference>
<feature type="signal peptide" evidence="1">
    <location>
        <begin position="1"/>
        <end position="19"/>
    </location>
</feature>
<dbReference type="InterPro" id="IPR037459">
    <property type="entry name" value="RhgT-like"/>
</dbReference>
<dbReference type="InterPro" id="IPR036514">
    <property type="entry name" value="SGNH_hydro_sf"/>
</dbReference>
<accession>A0ABR4J0P1</accession>
<dbReference type="Pfam" id="PF13472">
    <property type="entry name" value="Lipase_GDSL_2"/>
    <property type="match status" value="1"/>
</dbReference>
<comment type="caution">
    <text evidence="3">The sequence shown here is derived from an EMBL/GenBank/DDBJ whole genome shotgun (WGS) entry which is preliminary data.</text>
</comment>
<dbReference type="EMBL" id="JBFXLU010000244">
    <property type="protein sequence ID" value="KAL2833471.1"/>
    <property type="molecule type" value="Genomic_DNA"/>
</dbReference>
<dbReference type="SUPFAM" id="SSF52266">
    <property type="entry name" value="SGNH hydrolase"/>
    <property type="match status" value="1"/>
</dbReference>
<proteinExistence type="predicted"/>
<keyword evidence="1" id="KW-0732">Signal</keyword>
<evidence type="ECO:0000259" key="2">
    <source>
        <dbReference type="Pfam" id="PF13472"/>
    </source>
</evidence>
<sequence length="249" mass="27043">MKIPAAFLTITVFAARIGANPVPRASSSPPYFITIGDSTVAEDGGWGNGFLSFVKSHAKGSNRGKPGSTTASWPADGRWDDLVENINQTVSKYDIVVTMQFGHNDQKAISLEEYRDNLESFCSNITALGATPIIITPLTRRNFDGDTVQDDFVEWRKNAIAAAKSSRVKYLDLNSASKKYINSIGANDAATYDRTTGDNTHLNSAGEKVFGRMVADLLLQARSDLEDYIAPDEELSNKISSGEYASGDE</sequence>